<dbReference type="Gene3D" id="3.10.50.40">
    <property type="match status" value="1"/>
</dbReference>
<comment type="catalytic activity">
    <reaction evidence="1">
        <text>[protein]-peptidylproline (omega=180) = [protein]-peptidylproline (omega=0)</text>
        <dbReference type="Rhea" id="RHEA:16237"/>
        <dbReference type="Rhea" id="RHEA-COMP:10747"/>
        <dbReference type="Rhea" id="RHEA-COMP:10748"/>
        <dbReference type="ChEBI" id="CHEBI:83833"/>
        <dbReference type="ChEBI" id="CHEBI:83834"/>
        <dbReference type="EC" id="5.2.1.8"/>
    </reaction>
</comment>
<evidence type="ECO:0000313" key="9">
    <source>
        <dbReference type="Proteomes" id="UP000268469"/>
    </source>
</evidence>
<sequence>MMVLLILFGVSPIDLATQGNYRAAIAAYQEELKSASREDSFSILVDIGDLYLYWLYQPDSAMVYYQQVREKFPESKELGSVLYRMGHASELLEDFQNAARYYSDVVTKYRDCPYVDQALSAVERAFRKNYQEHLARVDGWPITRIEIDEMIQNMPTVMRIGYDKPEKLKELVDRKVIERLIRTYALKHRYDTIPEVRKRYYYSNKRYLMDDFLTREVFSRITVTDSEIKKYYDENRDKYLIKARVKAKEIVVNSDSLAKRLRDSVLIDSAAWDTLCKVYSVAPSRFSGGQLGYVVKGTRPDPIDSILFATEVGSVSTIISPDSGKFAFYKILEKKPARYRKLDEVKRMIKSTIEGEKKKAMTEALEDSLLKTVKVEYYLEGEHGDTLAIFDHHAITGDDVEFKKDQLPPFARDEFKGPEGLKKLLKEMVKEELRFIAAFKRKLYLYDTTFTKFQENRKQVMLNELWRREIVAKAKLTEDEIRAYYQEHRDDQYTVPAQIRLRALITKDSSFADSLYLSLRYRPWFWPFSHRYRTREFDSIVNHYSLNPDTVRVIRGADLGFVIKGTKKEIDSLVFPLGKGTISPPIYSVEDSSYYLYLVLDKNPVRVISYKQAKPEIERNLRRKKLNDRRTEFLDQLKAKAKIEYFLPVEKEEEKKEE</sequence>
<keyword evidence="3" id="KW-0732">Signal</keyword>
<dbReference type="Gene3D" id="1.25.40.10">
    <property type="entry name" value="Tetratricopeptide repeat domain"/>
    <property type="match status" value="1"/>
</dbReference>
<dbReference type="InterPro" id="IPR019734">
    <property type="entry name" value="TPR_rpt"/>
</dbReference>
<dbReference type="SUPFAM" id="SSF48452">
    <property type="entry name" value="TPR-like"/>
    <property type="match status" value="1"/>
</dbReference>
<evidence type="ECO:0000256" key="3">
    <source>
        <dbReference type="ARBA" id="ARBA00022729"/>
    </source>
</evidence>
<accession>A0A660SHD1</accession>
<dbReference type="PANTHER" id="PTHR47245:SF1">
    <property type="entry name" value="FOLDASE PROTEIN PRSA"/>
    <property type="match status" value="1"/>
</dbReference>
<dbReference type="PANTHER" id="PTHR47245">
    <property type="entry name" value="PEPTIDYLPROLYL ISOMERASE"/>
    <property type="match status" value="1"/>
</dbReference>
<feature type="domain" description="PpiC" evidence="7">
    <location>
        <begin position="242"/>
        <end position="324"/>
    </location>
</feature>
<dbReference type="InterPro" id="IPR046357">
    <property type="entry name" value="PPIase_dom_sf"/>
</dbReference>
<feature type="domain" description="PpiC" evidence="7">
    <location>
        <begin position="496"/>
        <end position="588"/>
    </location>
</feature>
<dbReference type="SUPFAM" id="SSF109998">
    <property type="entry name" value="Triger factor/SurA peptide-binding domain-like"/>
    <property type="match status" value="2"/>
</dbReference>
<evidence type="ECO:0000256" key="2">
    <source>
        <dbReference type="ARBA" id="ARBA00013194"/>
    </source>
</evidence>
<dbReference type="InterPro" id="IPR011990">
    <property type="entry name" value="TPR-like_helical_dom_sf"/>
</dbReference>
<dbReference type="GO" id="GO:0003755">
    <property type="term" value="F:peptidyl-prolyl cis-trans isomerase activity"/>
    <property type="evidence" value="ECO:0007669"/>
    <property type="project" value="UniProtKB-KW"/>
</dbReference>
<keyword evidence="5 6" id="KW-0413">Isomerase</keyword>
<dbReference type="SUPFAM" id="SSF54534">
    <property type="entry name" value="FKBP-like"/>
    <property type="match status" value="1"/>
</dbReference>
<dbReference type="InterPro" id="IPR000297">
    <property type="entry name" value="PPIase_PpiC"/>
</dbReference>
<dbReference type="EMBL" id="QNBE01000056">
    <property type="protein sequence ID" value="RKX69992.1"/>
    <property type="molecule type" value="Genomic_DNA"/>
</dbReference>
<reference evidence="8 9" key="1">
    <citation type="submission" date="2018-06" db="EMBL/GenBank/DDBJ databases">
        <title>Extensive metabolic versatility and redundancy in microbially diverse, dynamic hydrothermal sediments.</title>
        <authorList>
            <person name="Dombrowski N."/>
            <person name="Teske A."/>
            <person name="Baker B.J."/>
        </authorList>
    </citation>
    <scope>NUCLEOTIDE SEQUENCE [LARGE SCALE GENOMIC DNA]</scope>
    <source>
        <strain evidence="8">B36_G15</strain>
    </source>
</reference>
<dbReference type="Proteomes" id="UP000268469">
    <property type="component" value="Unassembled WGS sequence"/>
</dbReference>
<evidence type="ECO:0000313" key="8">
    <source>
        <dbReference type="EMBL" id="RKX69992.1"/>
    </source>
</evidence>
<dbReference type="Gene3D" id="6.10.140.970">
    <property type="match status" value="1"/>
</dbReference>
<dbReference type="InterPro" id="IPR027304">
    <property type="entry name" value="Trigger_fact/SurA_dom_sf"/>
</dbReference>
<evidence type="ECO:0000259" key="7">
    <source>
        <dbReference type="PROSITE" id="PS50198"/>
    </source>
</evidence>
<protein>
    <recommendedName>
        <fullName evidence="2">peptidylprolyl isomerase</fullName>
        <ecNumber evidence="2">5.2.1.8</ecNumber>
    </recommendedName>
</protein>
<proteinExistence type="predicted"/>
<organism evidence="8 9">
    <name type="scientific">candidate division WOR-3 bacterium</name>
    <dbReference type="NCBI Taxonomy" id="2052148"/>
    <lineage>
        <taxon>Bacteria</taxon>
        <taxon>Bacteria division WOR-3</taxon>
    </lineage>
</organism>
<evidence type="ECO:0000256" key="5">
    <source>
        <dbReference type="ARBA" id="ARBA00023235"/>
    </source>
</evidence>
<dbReference type="InterPro" id="IPR050245">
    <property type="entry name" value="PrsA_foldase"/>
</dbReference>
<dbReference type="Pfam" id="PF13174">
    <property type="entry name" value="TPR_6"/>
    <property type="match status" value="1"/>
</dbReference>
<dbReference type="AlphaFoldDB" id="A0A660SHD1"/>
<name>A0A660SHD1_UNCW3</name>
<dbReference type="PROSITE" id="PS50198">
    <property type="entry name" value="PPIC_PPIASE_2"/>
    <property type="match status" value="2"/>
</dbReference>
<dbReference type="EC" id="5.2.1.8" evidence="2"/>
<evidence type="ECO:0000256" key="6">
    <source>
        <dbReference type="PROSITE-ProRule" id="PRU00278"/>
    </source>
</evidence>
<comment type="caution">
    <text evidence="8">The sequence shown here is derived from an EMBL/GenBank/DDBJ whole genome shotgun (WGS) entry which is preliminary data.</text>
</comment>
<keyword evidence="4 6" id="KW-0697">Rotamase</keyword>
<evidence type="ECO:0000256" key="4">
    <source>
        <dbReference type="ARBA" id="ARBA00023110"/>
    </source>
</evidence>
<gene>
    <name evidence="8" type="ORF">DRP53_06425</name>
</gene>
<evidence type="ECO:0000256" key="1">
    <source>
        <dbReference type="ARBA" id="ARBA00000971"/>
    </source>
</evidence>
<dbReference type="Pfam" id="PF13145">
    <property type="entry name" value="Rotamase_2"/>
    <property type="match status" value="2"/>
</dbReference>